<dbReference type="CDD" id="cd06261">
    <property type="entry name" value="TM_PBP2"/>
    <property type="match status" value="1"/>
</dbReference>
<dbReference type="Gene3D" id="1.10.3720.10">
    <property type="entry name" value="MetI-like"/>
    <property type="match status" value="1"/>
</dbReference>
<dbReference type="AlphaFoldDB" id="A0A4Q7NU32"/>
<comment type="caution">
    <text evidence="11">The sequence shown here is derived from an EMBL/GenBank/DDBJ whole genome shotgun (WGS) entry which is preliminary data.</text>
</comment>
<dbReference type="RefSeq" id="WP_130492458.1">
    <property type="nucleotide sequence ID" value="NZ_SGXD01000002.1"/>
</dbReference>
<feature type="transmembrane region" description="Helical" evidence="8">
    <location>
        <begin position="233"/>
        <end position="258"/>
    </location>
</feature>
<evidence type="ECO:0000313" key="11">
    <source>
        <dbReference type="EMBL" id="RZS89922.1"/>
    </source>
</evidence>
<feature type="transmembrane region" description="Helical" evidence="8">
    <location>
        <begin position="278"/>
        <end position="303"/>
    </location>
</feature>
<evidence type="ECO:0000256" key="7">
    <source>
        <dbReference type="ARBA" id="ARBA00023136"/>
    </source>
</evidence>
<keyword evidence="5" id="KW-0029">Amino-acid transport</keyword>
<dbReference type="PROSITE" id="PS50928">
    <property type="entry name" value="ABC_TM1"/>
    <property type="match status" value="1"/>
</dbReference>
<dbReference type="InterPro" id="IPR043429">
    <property type="entry name" value="ArtM/GltK/GlnP/TcyL/YhdX-like"/>
</dbReference>
<feature type="transmembrane region" description="Helical" evidence="8">
    <location>
        <begin position="94"/>
        <end position="116"/>
    </location>
</feature>
<protein>
    <submittedName>
        <fullName evidence="11">Amino acid ABC transporter membrane protein (PAAT family)</fullName>
    </submittedName>
</protein>
<dbReference type="GO" id="GO:0043190">
    <property type="term" value="C:ATP-binding cassette (ABC) transporter complex"/>
    <property type="evidence" value="ECO:0007669"/>
    <property type="project" value="InterPro"/>
</dbReference>
<dbReference type="InterPro" id="IPR000515">
    <property type="entry name" value="MetI-like"/>
</dbReference>
<feature type="region of interest" description="Disordered" evidence="9">
    <location>
        <begin position="1"/>
        <end position="43"/>
    </location>
</feature>
<evidence type="ECO:0000256" key="2">
    <source>
        <dbReference type="ARBA" id="ARBA00022448"/>
    </source>
</evidence>
<evidence type="ECO:0000256" key="1">
    <source>
        <dbReference type="ARBA" id="ARBA00004651"/>
    </source>
</evidence>
<evidence type="ECO:0000256" key="5">
    <source>
        <dbReference type="ARBA" id="ARBA00022970"/>
    </source>
</evidence>
<dbReference type="SUPFAM" id="SSF161098">
    <property type="entry name" value="MetI-like"/>
    <property type="match status" value="1"/>
</dbReference>
<keyword evidence="7 8" id="KW-0472">Membrane</keyword>
<dbReference type="GO" id="GO:0022857">
    <property type="term" value="F:transmembrane transporter activity"/>
    <property type="evidence" value="ECO:0007669"/>
    <property type="project" value="InterPro"/>
</dbReference>
<evidence type="ECO:0000256" key="6">
    <source>
        <dbReference type="ARBA" id="ARBA00022989"/>
    </source>
</evidence>
<keyword evidence="3" id="KW-1003">Cell membrane</keyword>
<dbReference type="NCBIfam" id="TIGR01726">
    <property type="entry name" value="HEQRo_perm_3TM"/>
    <property type="match status" value="1"/>
</dbReference>
<feature type="transmembrane region" description="Helical" evidence="8">
    <location>
        <begin position="172"/>
        <end position="190"/>
    </location>
</feature>
<name>A0A4Q7NU32_9ACTN</name>
<dbReference type="InterPro" id="IPR035906">
    <property type="entry name" value="MetI-like_sf"/>
</dbReference>
<dbReference type="OrthoDB" id="92598at2"/>
<keyword evidence="4 8" id="KW-0812">Transmembrane</keyword>
<feature type="transmembrane region" description="Helical" evidence="8">
    <location>
        <begin position="51"/>
        <end position="74"/>
    </location>
</feature>
<dbReference type="Proteomes" id="UP000293638">
    <property type="component" value="Unassembled WGS sequence"/>
</dbReference>
<gene>
    <name evidence="11" type="ORF">EV189_1702</name>
</gene>
<keyword evidence="2 8" id="KW-0813">Transport</keyword>
<dbReference type="EMBL" id="SGXD01000002">
    <property type="protein sequence ID" value="RZS89922.1"/>
    <property type="molecule type" value="Genomic_DNA"/>
</dbReference>
<evidence type="ECO:0000256" key="8">
    <source>
        <dbReference type="RuleBase" id="RU363032"/>
    </source>
</evidence>
<organism evidence="11 12">
    <name type="scientific">Motilibacter rhizosphaerae</name>
    <dbReference type="NCBI Taxonomy" id="598652"/>
    <lineage>
        <taxon>Bacteria</taxon>
        <taxon>Bacillati</taxon>
        <taxon>Actinomycetota</taxon>
        <taxon>Actinomycetes</taxon>
        <taxon>Motilibacterales</taxon>
        <taxon>Motilibacteraceae</taxon>
        <taxon>Motilibacter</taxon>
    </lineage>
</organism>
<evidence type="ECO:0000256" key="9">
    <source>
        <dbReference type="SAM" id="MobiDB-lite"/>
    </source>
</evidence>
<evidence type="ECO:0000256" key="4">
    <source>
        <dbReference type="ARBA" id="ARBA00022692"/>
    </source>
</evidence>
<keyword evidence="6 8" id="KW-1133">Transmembrane helix</keyword>
<comment type="subcellular location">
    <subcellularLocation>
        <location evidence="1 8">Cell membrane</location>
        <topology evidence="1 8">Multi-pass membrane protein</topology>
    </subcellularLocation>
</comment>
<comment type="similarity">
    <text evidence="8">Belongs to the binding-protein-dependent transport system permease family.</text>
</comment>
<feature type="transmembrane region" description="Helical" evidence="8">
    <location>
        <begin position="128"/>
        <end position="152"/>
    </location>
</feature>
<evidence type="ECO:0000313" key="12">
    <source>
        <dbReference type="Proteomes" id="UP000293638"/>
    </source>
</evidence>
<dbReference type="PANTHER" id="PTHR30614:SF0">
    <property type="entry name" value="L-CYSTINE TRANSPORT SYSTEM PERMEASE PROTEIN TCYL"/>
    <property type="match status" value="1"/>
</dbReference>
<feature type="domain" description="ABC transmembrane type-1" evidence="10">
    <location>
        <begin position="92"/>
        <end position="300"/>
    </location>
</feature>
<reference evidence="11 12" key="1">
    <citation type="submission" date="2019-02" db="EMBL/GenBank/DDBJ databases">
        <title>Genomic Encyclopedia of Type Strains, Phase IV (KMG-IV): sequencing the most valuable type-strain genomes for metagenomic binning, comparative biology and taxonomic classification.</title>
        <authorList>
            <person name="Goeker M."/>
        </authorList>
    </citation>
    <scope>NUCLEOTIDE SEQUENCE [LARGE SCALE GENOMIC DNA]</scope>
    <source>
        <strain evidence="11 12">DSM 45622</strain>
    </source>
</reference>
<dbReference type="GO" id="GO:0006865">
    <property type="term" value="P:amino acid transport"/>
    <property type="evidence" value="ECO:0007669"/>
    <property type="project" value="UniProtKB-KW"/>
</dbReference>
<dbReference type="Pfam" id="PF00528">
    <property type="entry name" value="BPD_transp_1"/>
    <property type="match status" value="1"/>
</dbReference>
<dbReference type="InterPro" id="IPR010065">
    <property type="entry name" value="AA_ABC_transptr_permease_3TM"/>
</dbReference>
<dbReference type="PANTHER" id="PTHR30614">
    <property type="entry name" value="MEMBRANE COMPONENT OF AMINO ACID ABC TRANSPORTER"/>
    <property type="match status" value="1"/>
</dbReference>
<accession>A0A4Q7NU32</accession>
<evidence type="ECO:0000259" key="10">
    <source>
        <dbReference type="PROSITE" id="PS50928"/>
    </source>
</evidence>
<sequence>MSATQTPETGTAPPVPAPLPKAAEQGAAHGSDPTDGLLPGRPLPARRPGRWAATAVTLVVVAQLVHGLVTNRAFQWTVVGDWFVDPVVLDGLRITLEVTALSAVLGGALGVLLALARLSGVPLLQGASWVYVWIFRSVPMLVLLLLVFNFNALYSRLQVGVPFGPGFAHVDTLTLLGSPLVIAVVGFTLNEAAYAAELVRGGILSVDQGQLEAASALGLPKHRQYTRIVLPQALRAIVPTYVNQIIGLVKGTSLVYYVSLLDLFGQVQTQNSRVPQDIIPLYLVATIWYVVLTSALGVVQYYVERRYARGHVRSLPPTPLQRLRARVASLRPQQVAA</sequence>
<proteinExistence type="inferred from homology"/>
<evidence type="ECO:0000256" key="3">
    <source>
        <dbReference type="ARBA" id="ARBA00022475"/>
    </source>
</evidence>
<keyword evidence="12" id="KW-1185">Reference proteome</keyword>